<gene>
    <name evidence="1" type="ORF">CFIO01_10047</name>
</gene>
<proteinExistence type="predicted"/>
<evidence type="ECO:0000313" key="2">
    <source>
        <dbReference type="Proteomes" id="UP000020467"/>
    </source>
</evidence>
<dbReference type="OrthoDB" id="10467711at2759"/>
<dbReference type="AlphaFoldDB" id="A0A010RWW9"/>
<protein>
    <submittedName>
        <fullName evidence="1">Uncharacterized protein</fullName>
    </submittedName>
</protein>
<dbReference type="KEGG" id="cfj:CFIO01_10047"/>
<evidence type="ECO:0000313" key="1">
    <source>
        <dbReference type="EMBL" id="EXF85086.1"/>
    </source>
</evidence>
<sequence length="162" mass="17878">MSTLILAVELETPKVAVPSACSTLDWHHWNLAWKLSGKVCRIRPFPCGAWAIGTSYQAKLFLDLGSTYGPTADGTEEVHLGCTLPKYFVANAPQTRTMEWAMKGGSRLPFLKNRDYNGQHLTSPHLTLPPYLLTDCVRREASEHLGNTADAAAVTSRQSYQS</sequence>
<dbReference type="Proteomes" id="UP000020467">
    <property type="component" value="Unassembled WGS sequence"/>
</dbReference>
<comment type="caution">
    <text evidence="1">The sequence shown here is derived from an EMBL/GenBank/DDBJ whole genome shotgun (WGS) entry which is preliminary data.</text>
</comment>
<organism evidence="1 2">
    <name type="scientific">Colletotrichum fioriniae PJ7</name>
    <dbReference type="NCBI Taxonomy" id="1445577"/>
    <lineage>
        <taxon>Eukaryota</taxon>
        <taxon>Fungi</taxon>
        <taxon>Dikarya</taxon>
        <taxon>Ascomycota</taxon>
        <taxon>Pezizomycotina</taxon>
        <taxon>Sordariomycetes</taxon>
        <taxon>Hypocreomycetidae</taxon>
        <taxon>Glomerellales</taxon>
        <taxon>Glomerellaceae</taxon>
        <taxon>Colletotrichum</taxon>
        <taxon>Colletotrichum acutatum species complex</taxon>
    </lineage>
</organism>
<reference evidence="1 2" key="1">
    <citation type="submission" date="2014-02" db="EMBL/GenBank/DDBJ databases">
        <title>The genome sequence of Colletotrichum fioriniae PJ7.</title>
        <authorList>
            <person name="Baroncelli R."/>
            <person name="Thon M.R."/>
        </authorList>
    </citation>
    <scope>NUCLEOTIDE SEQUENCE [LARGE SCALE GENOMIC DNA]</scope>
    <source>
        <strain evidence="1 2">PJ7</strain>
    </source>
</reference>
<dbReference type="EMBL" id="JARH01000126">
    <property type="protein sequence ID" value="EXF85086.1"/>
    <property type="molecule type" value="Genomic_DNA"/>
</dbReference>
<name>A0A010RWW9_9PEZI</name>
<keyword evidence="2" id="KW-1185">Reference proteome</keyword>
<accession>A0A010RWW9</accession>
<dbReference type="HOGENOM" id="CLU_1635238_0_0_1"/>